<dbReference type="GO" id="GO:0044550">
    <property type="term" value="P:secondary metabolite biosynthetic process"/>
    <property type="evidence" value="ECO:0007669"/>
    <property type="project" value="UniProtKB-ARBA"/>
</dbReference>
<dbReference type="GO" id="GO:0031177">
    <property type="term" value="F:phosphopantetheine binding"/>
    <property type="evidence" value="ECO:0007669"/>
    <property type="project" value="InterPro"/>
</dbReference>
<dbReference type="Pfam" id="PF00668">
    <property type="entry name" value="Condensation"/>
    <property type="match status" value="1"/>
</dbReference>
<dbReference type="InterPro" id="IPR001242">
    <property type="entry name" value="Condensation_dom"/>
</dbReference>
<sequence>MCHEVVTIRKTGPLDVEALRRALTEVVARHEAWRTTFTTVYGSPHQFVREPAEVELPLTDLSELSREDALRRATEIVAADTQRRYDLANGPLVRPRLVRIAEDDHRLYLDLHPLICDGSTLRRVIFPELAALYRSHVIGTRSPLPEPQAQYAEYTTWELDWVHKPEMAERIDRWRRRLAGSAPTQLPLDHPRPKCPSFAGGTIPLTIEPATVASLRQAALAAGGTLLDALVAAFAWWLHLYVDSTDVVFGSQVDLRRPDELPEVAGCCVTAVALRCDVSSEESFTAMVGRIRSVVSEAASDAVPLDTLLDGLGLSRDPRTNPLFQTALLLQPGLTAVADDWSLHEEAGIRDAVGSAKFDLSIKLDERPEGHVVGGLVFSTDLFNRETAREMALHWLRLLNAVAAAPEILMAEHDLVSSEDRRRLLDWYRTTPDDAASSDCAHELISQQARRTPDAVAVQVGSAALTYRQLDDRAAAIASRLVQARARPGTVVAVLLDRTPDLIAAILGILKCGAAFLPLDPRQPDARKIFCINDVGANFVLTDQQLPTGEEPVTATVIDISDLVPHAIPRAFLQNTASSTDLAYVICTSGSTGRPKPVLIEHRSLTNLMRTWSREVGVDASDTVLSVAAISFDLALGDVFCALACGARLVLATTAQATDPAALSALITDSGATYMCATPTTWGALVATGWAGGRDLTVVTGGEALNHGLAQTLLQRCKSVWNAYGPTEATVWTSVERLVAGDTITVGRPLPNARIYITDARGRLQPIGVPGEVVIGGVAVGRGYLNRPDEHARRFGDDPFGVGGRVYRTGDRGRFLPDGRLQHLGRYDDQVKIHGYRVEPGEVESTLCEHPDVGCCAVVAREAGNGIQRLVAYIVGDEDRPDDAAAREWLRSRLPEYMVPSAFVHLRALPTTPSGKLDKAALPAPHVTARTDGQAPRDQTEKRLAELWSELLGLQVADVHSDFFDLGGHSMLAARLLSEVDRAFGVTLSPATFVDAGRTVAKLAELLNAESPDTVDKVACSPPLHFIFADVASAMSLRHFTTLWGAAQPVHALIPDQPDGRFDLSVTIEDHAAQLLSRIRERQPHGPLALVGYSIGGVVAYEIARQAVDAGEQVEWLGVLDMAAPSMTELQHAQMTLRWRLRRVRRLPLRERWVKYAEVALRALRRDGLLQQNDFDYRGATEVVCRYARPGHAVPTHLFVGEVSAADAGDDLLGWNEYHAGPLTLDRLHGDHVTVLELPEVEQLAQTMLKALRAARESNRAEQLVTAFGGRHRKRPRRSTMRATVSPDTTERVVVPFSARARR</sequence>
<dbReference type="Pfam" id="PF13193">
    <property type="entry name" value="AMP-binding_C"/>
    <property type="match status" value="1"/>
</dbReference>
<dbReference type="GO" id="GO:0003824">
    <property type="term" value="F:catalytic activity"/>
    <property type="evidence" value="ECO:0007669"/>
    <property type="project" value="InterPro"/>
</dbReference>
<feature type="compositionally biased region" description="Basic residues" evidence="4">
    <location>
        <begin position="1270"/>
        <end position="1280"/>
    </location>
</feature>
<feature type="region of interest" description="Disordered" evidence="4">
    <location>
        <begin position="1270"/>
        <end position="1289"/>
    </location>
</feature>
<dbReference type="CDD" id="cd19531">
    <property type="entry name" value="LCL_NRPS-like"/>
    <property type="match status" value="1"/>
</dbReference>
<dbReference type="InterPro" id="IPR029058">
    <property type="entry name" value="AB_hydrolase_fold"/>
</dbReference>
<dbReference type="FunFam" id="3.40.50.12780:FF:000012">
    <property type="entry name" value="Non-ribosomal peptide synthetase"/>
    <property type="match status" value="1"/>
</dbReference>
<gene>
    <name evidence="6" type="ORF">A5679_13430</name>
</gene>
<reference evidence="6 7" key="1">
    <citation type="submission" date="2016-06" db="EMBL/GenBank/DDBJ databases">
        <authorList>
            <person name="Kjaerup R.B."/>
            <person name="Dalgaard T.S."/>
            <person name="Juul-Madsen H.R."/>
        </authorList>
    </citation>
    <scope>NUCLEOTIDE SEQUENCE [LARGE SCALE GENOMIC DNA]</scope>
    <source>
        <strain evidence="6 7">E2838</strain>
    </source>
</reference>
<proteinExistence type="predicted"/>
<dbReference type="Pfam" id="PF00975">
    <property type="entry name" value="Thioesterase"/>
    <property type="match status" value="1"/>
</dbReference>
<dbReference type="Gene3D" id="1.10.1200.10">
    <property type="entry name" value="ACP-like"/>
    <property type="match status" value="1"/>
</dbReference>
<dbReference type="InterPro" id="IPR010071">
    <property type="entry name" value="AA_adenyl_dom"/>
</dbReference>
<accession>A0A1A2VW72</accession>
<dbReference type="InterPro" id="IPR042099">
    <property type="entry name" value="ANL_N_sf"/>
</dbReference>
<comment type="caution">
    <text evidence="6">The sequence shown here is derived from an EMBL/GenBank/DDBJ whole genome shotgun (WGS) entry which is preliminary data.</text>
</comment>
<dbReference type="InterPro" id="IPR023213">
    <property type="entry name" value="CAT-like_dom_sf"/>
</dbReference>
<evidence type="ECO:0000256" key="2">
    <source>
        <dbReference type="ARBA" id="ARBA00022450"/>
    </source>
</evidence>
<evidence type="ECO:0000256" key="3">
    <source>
        <dbReference type="ARBA" id="ARBA00022553"/>
    </source>
</evidence>
<dbReference type="PROSITE" id="PS00012">
    <property type="entry name" value="PHOSPHOPANTETHEINE"/>
    <property type="match status" value="1"/>
</dbReference>
<organism evidence="6 7">
    <name type="scientific">Mycobacterium scrofulaceum</name>
    <dbReference type="NCBI Taxonomy" id="1783"/>
    <lineage>
        <taxon>Bacteria</taxon>
        <taxon>Bacillati</taxon>
        <taxon>Actinomycetota</taxon>
        <taxon>Actinomycetes</taxon>
        <taxon>Mycobacteriales</taxon>
        <taxon>Mycobacteriaceae</taxon>
        <taxon>Mycobacterium</taxon>
    </lineage>
</organism>
<dbReference type="GO" id="GO:0005737">
    <property type="term" value="C:cytoplasm"/>
    <property type="evidence" value="ECO:0007669"/>
    <property type="project" value="TreeGrafter"/>
</dbReference>
<dbReference type="NCBIfam" id="TIGR01733">
    <property type="entry name" value="AA-adenyl-dom"/>
    <property type="match status" value="1"/>
</dbReference>
<dbReference type="GO" id="GO:0008610">
    <property type="term" value="P:lipid biosynthetic process"/>
    <property type="evidence" value="ECO:0007669"/>
    <property type="project" value="UniProtKB-ARBA"/>
</dbReference>
<dbReference type="SMART" id="SM00823">
    <property type="entry name" value="PKS_PP"/>
    <property type="match status" value="1"/>
</dbReference>
<evidence type="ECO:0000313" key="6">
    <source>
        <dbReference type="EMBL" id="OBI05579.1"/>
    </source>
</evidence>
<dbReference type="FunFam" id="3.30.300.30:FF:000010">
    <property type="entry name" value="Enterobactin synthetase component F"/>
    <property type="match status" value="1"/>
</dbReference>
<keyword evidence="2" id="KW-0596">Phosphopantetheine</keyword>
<dbReference type="InterPro" id="IPR020806">
    <property type="entry name" value="PKS_PP-bd"/>
</dbReference>
<dbReference type="InterPro" id="IPR001031">
    <property type="entry name" value="Thioesterase"/>
</dbReference>
<dbReference type="Pfam" id="PF00501">
    <property type="entry name" value="AMP-binding"/>
    <property type="match status" value="1"/>
</dbReference>
<dbReference type="Proteomes" id="UP000092207">
    <property type="component" value="Unassembled WGS sequence"/>
</dbReference>
<comment type="cofactor">
    <cofactor evidence="1">
        <name>pantetheine 4'-phosphate</name>
        <dbReference type="ChEBI" id="CHEBI:47942"/>
    </cofactor>
</comment>
<dbReference type="UniPathway" id="UPA00011"/>
<dbReference type="Gene3D" id="3.30.300.30">
    <property type="match status" value="1"/>
</dbReference>
<dbReference type="InterPro" id="IPR045851">
    <property type="entry name" value="AMP-bd_C_sf"/>
</dbReference>
<dbReference type="Gene3D" id="3.40.50.12780">
    <property type="entry name" value="N-terminal domain of ligase-like"/>
    <property type="match status" value="1"/>
</dbReference>
<dbReference type="PROSITE" id="PS50075">
    <property type="entry name" value="CARRIER"/>
    <property type="match status" value="1"/>
</dbReference>
<dbReference type="InterPro" id="IPR020845">
    <property type="entry name" value="AMP-binding_CS"/>
</dbReference>
<feature type="domain" description="Carrier" evidence="5">
    <location>
        <begin position="935"/>
        <end position="1011"/>
    </location>
</feature>
<keyword evidence="3" id="KW-0597">Phosphoprotein</keyword>
<dbReference type="InterPro" id="IPR036736">
    <property type="entry name" value="ACP-like_sf"/>
</dbReference>
<evidence type="ECO:0000259" key="5">
    <source>
        <dbReference type="PROSITE" id="PS50075"/>
    </source>
</evidence>
<dbReference type="PROSITE" id="PS00455">
    <property type="entry name" value="AMP_BINDING"/>
    <property type="match status" value="1"/>
</dbReference>
<dbReference type="PANTHER" id="PTHR45527:SF1">
    <property type="entry name" value="FATTY ACID SYNTHASE"/>
    <property type="match status" value="1"/>
</dbReference>
<dbReference type="InterPro" id="IPR025110">
    <property type="entry name" value="AMP-bd_C"/>
</dbReference>
<dbReference type="EMBL" id="LZJY01000148">
    <property type="protein sequence ID" value="OBI05579.1"/>
    <property type="molecule type" value="Genomic_DNA"/>
</dbReference>
<dbReference type="SUPFAM" id="SSF53474">
    <property type="entry name" value="alpha/beta-Hydrolases"/>
    <property type="match status" value="1"/>
</dbReference>
<dbReference type="Gene3D" id="3.40.50.1820">
    <property type="entry name" value="alpha/beta hydrolase"/>
    <property type="match status" value="1"/>
</dbReference>
<dbReference type="GO" id="GO:0043041">
    <property type="term" value="P:amino acid activation for nonribosomal peptide biosynthetic process"/>
    <property type="evidence" value="ECO:0007669"/>
    <property type="project" value="TreeGrafter"/>
</dbReference>
<evidence type="ECO:0000256" key="4">
    <source>
        <dbReference type="SAM" id="MobiDB-lite"/>
    </source>
</evidence>
<dbReference type="InterPro" id="IPR000873">
    <property type="entry name" value="AMP-dep_synth/lig_dom"/>
</dbReference>
<dbReference type="SUPFAM" id="SSF47336">
    <property type="entry name" value="ACP-like"/>
    <property type="match status" value="1"/>
</dbReference>
<evidence type="ECO:0000256" key="1">
    <source>
        <dbReference type="ARBA" id="ARBA00001957"/>
    </source>
</evidence>
<dbReference type="InterPro" id="IPR006162">
    <property type="entry name" value="Ppantetheine_attach_site"/>
</dbReference>
<dbReference type="Pfam" id="PF00550">
    <property type="entry name" value="PP-binding"/>
    <property type="match status" value="1"/>
</dbReference>
<dbReference type="SUPFAM" id="SSF52777">
    <property type="entry name" value="CoA-dependent acyltransferases"/>
    <property type="match status" value="2"/>
</dbReference>
<dbReference type="Gene3D" id="3.30.559.10">
    <property type="entry name" value="Chloramphenicol acetyltransferase-like domain"/>
    <property type="match status" value="1"/>
</dbReference>
<dbReference type="SUPFAM" id="SSF56801">
    <property type="entry name" value="Acetyl-CoA synthetase-like"/>
    <property type="match status" value="1"/>
</dbReference>
<name>A0A1A2VW72_MYCSC</name>
<dbReference type="CDD" id="cd05930">
    <property type="entry name" value="A_NRPS"/>
    <property type="match status" value="1"/>
</dbReference>
<protein>
    <recommendedName>
        <fullName evidence="5">Carrier domain-containing protein</fullName>
    </recommendedName>
</protein>
<dbReference type="Gene3D" id="3.30.559.30">
    <property type="entry name" value="Nonribosomal peptide synthetase, condensation domain"/>
    <property type="match status" value="1"/>
</dbReference>
<dbReference type="PANTHER" id="PTHR45527">
    <property type="entry name" value="NONRIBOSOMAL PEPTIDE SYNTHETASE"/>
    <property type="match status" value="1"/>
</dbReference>
<dbReference type="InterPro" id="IPR009081">
    <property type="entry name" value="PP-bd_ACP"/>
</dbReference>
<evidence type="ECO:0000313" key="7">
    <source>
        <dbReference type="Proteomes" id="UP000092207"/>
    </source>
</evidence>